<gene>
    <name evidence="2" type="ORF">SAMN05421823_1027</name>
</gene>
<evidence type="ECO:0000313" key="2">
    <source>
        <dbReference type="EMBL" id="SDK15188.1"/>
    </source>
</evidence>
<organism evidence="2 3">
    <name type="scientific">Catalinimonas alkaloidigena</name>
    <dbReference type="NCBI Taxonomy" id="1075417"/>
    <lineage>
        <taxon>Bacteria</taxon>
        <taxon>Pseudomonadati</taxon>
        <taxon>Bacteroidota</taxon>
        <taxon>Cytophagia</taxon>
        <taxon>Cytophagales</taxon>
        <taxon>Catalimonadaceae</taxon>
        <taxon>Catalinimonas</taxon>
    </lineage>
</organism>
<dbReference type="Gene3D" id="3.40.50.2000">
    <property type="entry name" value="Glycogen Phosphorylase B"/>
    <property type="match status" value="2"/>
</dbReference>
<dbReference type="RefSeq" id="WP_089679184.1">
    <property type="nucleotide sequence ID" value="NZ_FNFO01000002.1"/>
</dbReference>
<dbReference type="GO" id="GO:0016757">
    <property type="term" value="F:glycosyltransferase activity"/>
    <property type="evidence" value="ECO:0007669"/>
    <property type="project" value="UniProtKB-ARBA"/>
</dbReference>
<dbReference type="Proteomes" id="UP000198510">
    <property type="component" value="Unassembled WGS sequence"/>
</dbReference>
<reference evidence="2 3" key="1">
    <citation type="submission" date="2016-10" db="EMBL/GenBank/DDBJ databases">
        <authorList>
            <person name="de Groot N.N."/>
        </authorList>
    </citation>
    <scope>NUCLEOTIDE SEQUENCE [LARGE SCALE GENOMIC DNA]</scope>
    <source>
        <strain evidence="2 3">DSM 25186</strain>
    </source>
</reference>
<evidence type="ECO:0000259" key="1">
    <source>
        <dbReference type="Pfam" id="PF13439"/>
    </source>
</evidence>
<dbReference type="OrthoDB" id="9768685at2"/>
<feature type="domain" description="Glycosyltransferase subfamily 4-like N-terminal" evidence="1">
    <location>
        <begin position="13"/>
        <end position="222"/>
    </location>
</feature>
<dbReference type="PANTHER" id="PTHR12526">
    <property type="entry name" value="GLYCOSYLTRANSFERASE"/>
    <property type="match status" value="1"/>
</dbReference>
<protein>
    <submittedName>
        <fullName evidence="2">Glycosyltransferase involved in cell wall bisynthesis</fullName>
    </submittedName>
</protein>
<proteinExistence type="predicted"/>
<dbReference type="Pfam" id="PF13439">
    <property type="entry name" value="Glyco_transf_4"/>
    <property type="match status" value="1"/>
</dbReference>
<keyword evidence="3" id="KW-1185">Reference proteome</keyword>
<keyword evidence="2" id="KW-0808">Transferase</keyword>
<sequence length="419" mass="47252">MKVVLVSTYEQKGGAAIACERTFQALRQSNLDVKLLIQEGNCHNPGQYAWASTALRKKTAFARFVAERLYFLPYERDSSVRFAFSPARFGVDLLRHPSVAEADIVHLHWINFGFVSLRSLARLLASGKRVVWTCHDMWAFTGGCHYPGECRGFVQHCGKCPLLKRPSSHDLSQRLWQAKSRTFAHQFPTLVSPSQWLADQARQSSLLGQCDIRTIPNPLDAEKFKPVPMRKARQQLGLPLERTLLLFGAFNVTDPRKGFAFLQDALRQMAAQGFPLPELVLFGKPAPEDSLRELPVRVHQLGVIQDSTTLTQVYSAADLMIFPTLEDNLPNVISEAMACGTPVISFQTGGVPEMIRHQQTGFLAPPQSAQGILNGIQWYLQHEDPHQIRAAARQWVIDTYHPERVARLHLDLYHTLLNR</sequence>
<evidence type="ECO:0000313" key="3">
    <source>
        <dbReference type="Proteomes" id="UP000198510"/>
    </source>
</evidence>
<dbReference type="AlphaFoldDB" id="A0A1G8ZJJ2"/>
<accession>A0A1G8ZJJ2</accession>
<dbReference type="Pfam" id="PF13692">
    <property type="entry name" value="Glyco_trans_1_4"/>
    <property type="match status" value="1"/>
</dbReference>
<dbReference type="SUPFAM" id="SSF53756">
    <property type="entry name" value="UDP-Glycosyltransferase/glycogen phosphorylase"/>
    <property type="match status" value="1"/>
</dbReference>
<dbReference type="STRING" id="1075417.SAMN05421823_1027"/>
<dbReference type="CDD" id="cd03825">
    <property type="entry name" value="GT4_WcaC-like"/>
    <property type="match status" value="1"/>
</dbReference>
<dbReference type="EMBL" id="FNFO01000002">
    <property type="protein sequence ID" value="SDK15188.1"/>
    <property type="molecule type" value="Genomic_DNA"/>
</dbReference>
<dbReference type="InterPro" id="IPR028098">
    <property type="entry name" value="Glyco_trans_4-like_N"/>
</dbReference>
<dbReference type="PANTHER" id="PTHR12526:SF637">
    <property type="entry name" value="GLYCOSYLTRANSFERASE EPSF-RELATED"/>
    <property type="match status" value="1"/>
</dbReference>
<name>A0A1G8ZJJ2_9BACT</name>